<evidence type="ECO:0000259" key="1">
    <source>
        <dbReference type="Pfam" id="PF00534"/>
    </source>
</evidence>
<dbReference type="RefSeq" id="WP_378478848.1">
    <property type="nucleotide sequence ID" value="NZ_JBHUIW010000019.1"/>
</dbReference>
<dbReference type="Proteomes" id="UP001597314">
    <property type="component" value="Unassembled WGS sequence"/>
</dbReference>
<keyword evidence="4" id="KW-1185">Reference proteome</keyword>
<dbReference type="CDD" id="cd03794">
    <property type="entry name" value="GT4_WbuB-like"/>
    <property type="match status" value="1"/>
</dbReference>
<evidence type="ECO:0000313" key="4">
    <source>
        <dbReference type="Proteomes" id="UP001597314"/>
    </source>
</evidence>
<dbReference type="InterPro" id="IPR028098">
    <property type="entry name" value="Glyco_trans_4-like_N"/>
</dbReference>
<dbReference type="PANTHER" id="PTHR45947">
    <property type="entry name" value="SULFOQUINOVOSYL TRANSFERASE SQD2"/>
    <property type="match status" value="1"/>
</dbReference>
<dbReference type="Pfam" id="PF00534">
    <property type="entry name" value="Glycos_transf_1"/>
    <property type="match status" value="1"/>
</dbReference>
<dbReference type="InterPro" id="IPR050194">
    <property type="entry name" value="Glycosyltransferase_grp1"/>
</dbReference>
<gene>
    <name evidence="3" type="ORF">ACFSOX_16190</name>
</gene>
<evidence type="ECO:0000259" key="2">
    <source>
        <dbReference type="Pfam" id="PF13579"/>
    </source>
</evidence>
<dbReference type="Gene3D" id="3.40.50.2000">
    <property type="entry name" value="Glycogen Phosphorylase B"/>
    <property type="match status" value="2"/>
</dbReference>
<accession>A0ABW5ANR0</accession>
<dbReference type="EMBL" id="JBHUIW010000019">
    <property type="protein sequence ID" value="MFD2183697.1"/>
    <property type="molecule type" value="Genomic_DNA"/>
</dbReference>
<comment type="caution">
    <text evidence="3">The sequence shown here is derived from an EMBL/GenBank/DDBJ whole genome shotgun (WGS) entry which is preliminary data.</text>
</comment>
<dbReference type="InterPro" id="IPR001296">
    <property type="entry name" value="Glyco_trans_1"/>
</dbReference>
<feature type="domain" description="Glycosyltransferase subfamily 4-like N-terminal" evidence="2">
    <location>
        <begin position="16"/>
        <end position="203"/>
    </location>
</feature>
<protein>
    <submittedName>
        <fullName evidence="3">WcaI family glycosyltransferase</fullName>
    </submittedName>
</protein>
<organism evidence="3 4">
    <name type="scientific">Rhodoplanes azumiensis</name>
    <dbReference type="NCBI Taxonomy" id="1897628"/>
    <lineage>
        <taxon>Bacteria</taxon>
        <taxon>Pseudomonadati</taxon>
        <taxon>Pseudomonadota</taxon>
        <taxon>Alphaproteobacteria</taxon>
        <taxon>Hyphomicrobiales</taxon>
        <taxon>Nitrobacteraceae</taxon>
        <taxon>Rhodoplanes</taxon>
    </lineage>
</organism>
<sequence length="423" mass="46117">MRVLICGINYAPDLIGVPKYNTELAESLVLRGHEVRVVTAPPYYPDWTVPEAYRRMWYAGETLNGVRLTRAPIYVPGRPSGGKRLLHHASFAVTSIAPVVWHALRFAPDVVFAVAPSLLSAPLAAAAARLCGATSWLHVQDLEVDAAFELGLLRNAGARRAMLAAERTILRRFDRVSTISPPMMRRLREKGVAAERLREIRNWVDTAAIDRRDRMTAIRARLGLGERDIVVLYSGAMSRKQGLDLVIEAAARTASAQPRVHYVLCGNGPHRAELEALAAGRPDVHFLDLQPAARLPELLATADIHVMPQRAEAADLVLPSKLSGMFASARPIVVMAAPGTGVAQETEGAGLLVPPGEADGLADAILRLAADPALRRQLGTEARLRAERLWDRLAIIRKIEREFVASGRRIPIAGDAPVPEKNL</sequence>
<dbReference type="NCBIfam" id="NF007640">
    <property type="entry name" value="PRK10307.1"/>
    <property type="match status" value="1"/>
</dbReference>
<feature type="domain" description="Glycosyl transferase family 1" evidence="1">
    <location>
        <begin position="217"/>
        <end position="384"/>
    </location>
</feature>
<dbReference type="PANTHER" id="PTHR45947:SF3">
    <property type="entry name" value="SULFOQUINOVOSYL TRANSFERASE SQD2"/>
    <property type="match status" value="1"/>
</dbReference>
<proteinExistence type="predicted"/>
<dbReference type="Pfam" id="PF13579">
    <property type="entry name" value="Glyco_trans_4_4"/>
    <property type="match status" value="1"/>
</dbReference>
<dbReference type="SUPFAM" id="SSF53756">
    <property type="entry name" value="UDP-Glycosyltransferase/glycogen phosphorylase"/>
    <property type="match status" value="1"/>
</dbReference>
<evidence type="ECO:0000313" key="3">
    <source>
        <dbReference type="EMBL" id="MFD2183697.1"/>
    </source>
</evidence>
<name>A0ABW5ANR0_9BRAD</name>
<reference evidence="4" key="1">
    <citation type="journal article" date="2019" name="Int. J. Syst. Evol. Microbiol.">
        <title>The Global Catalogue of Microorganisms (GCM) 10K type strain sequencing project: providing services to taxonomists for standard genome sequencing and annotation.</title>
        <authorList>
            <consortium name="The Broad Institute Genomics Platform"/>
            <consortium name="The Broad Institute Genome Sequencing Center for Infectious Disease"/>
            <person name="Wu L."/>
            <person name="Ma J."/>
        </authorList>
    </citation>
    <scope>NUCLEOTIDE SEQUENCE [LARGE SCALE GENOMIC DNA]</scope>
    <source>
        <strain evidence="4">CGMCC 1.6774</strain>
    </source>
</reference>